<dbReference type="FunCoup" id="A0A482XQ03">
    <property type="interactions" value="40"/>
</dbReference>
<gene>
    <name evidence="3" type="ORF">LSTR_LSTR006192</name>
</gene>
<dbReference type="OrthoDB" id="6631196at2759"/>
<accession>A0A482XQ03</accession>
<feature type="region of interest" description="Disordered" evidence="2">
    <location>
        <begin position="485"/>
        <end position="505"/>
    </location>
</feature>
<feature type="coiled-coil region" evidence="1">
    <location>
        <begin position="381"/>
        <end position="408"/>
    </location>
</feature>
<evidence type="ECO:0008006" key="5">
    <source>
        <dbReference type="Google" id="ProtNLM"/>
    </source>
</evidence>
<proteinExistence type="predicted"/>
<comment type="caution">
    <text evidence="3">The sequence shown here is derived from an EMBL/GenBank/DDBJ whole genome shotgun (WGS) entry which is preliminary data.</text>
</comment>
<dbReference type="SMR" id="A0A482XQ03"/>
<organism evidence="3 4">
    <name type="scientific">Laodelphax striatellus</name>
    <name type="common">Small brown planthopper</name>
    <name type="synonym">Delphax striatella</name>
    <dbReference type="NCBI Taxonomy" id="195883"/>
    <lineage>
        <taxon>Eukaryota</taxon>
        <taxon>Metazoa</taxon>
        <taxon>Ecdysozoa</taxon>
        <taxon>Arthropoda</taxon>
        <taxon>Hexapoda</taxon>
        <taxon>Insecta</taxon>
        <taxon>Pterygota</taxon>
        <taxon>Neoptera</taxon>
        <taxon>Paraneoptera</taxon>
        <taxon>Hemiptera</taxon>
        <taxon>Auchenorrhyncha</taxon>
        <taxon>Fulgoroidea</taxon>
        <taxon>Delphacidae</taxon>
        <taxon>Criomorphinae</taxon>
        <taxon>Laodelphax</taxon>
    </lineage>
</organism>
<evidence type="ECO:0000313" key="4">
    <source>
        <dbReference type="Proteomes" id="UP000291343"/>
    </source>
</evidence>
<dbReference type="EMBL" id="QKKF02002619">
    <property type="protein sequence ID" value="RZF48225.1"/>
    <property type="molecule type" value="Genomic_DNA"/>
</dbReference>
<feature type="region of interest" description="Disordered" evidence="2">
    <location>
        <begin position="346"/>
        <end position="368"/>
    </location>
</feature>
<name>A0A482XQ03_LAOST</name>
<protein>
    <recommendedName>
        <fullName evidence="5">Sfi1 spindle body domain-containing protein</fullName>
    </recommendedName>
</protein>
<feature type="region of interest" description="Disordered" evidence="2">
    <location>
        <begin position="56"/>
        <end position="80"/>
    </location>
</feature>
<sequence length="720" mass="84512">MSVFGQVGLHPDLVDDVIEELLDSNIISMKNVHLLKNDGIFMPNPAVIMDARHEQVNRKISRHSRAPSNSSGQKSFGSSKEHHIRLQMLEVENEIQQFKKEVDYERQKLHLIAKLTTLGKSKLANKNNSKISSPPAMPVTHVVTQLKANVREDFIETGETYENTNTELSVNHTLMFQSAPLEVLSYKTVTKVLPEIECPNQFSNFCPHKNMRGGRVAIREITIGYDDNRVSVEIEEDSNGAIEIAGDSVVNSFDSEETWLYDQCPNDEEEKEEGVSEERSLVSKRVQNILKKYWNKWVALTRNNSKCARMKTGHLNKSERNLNRFLMKLEERKKVISKSLSIESDESSERTLSSSEKSRESSVGSQSQVFTNRLQAQKSIIKEQQSKIEMQNKLIEQLKLEKIQQEIKASESNLRLNVIETLNNCEQKIKPAAKCLKTVISDINRGNNEQKNSKFDFVSRMNDRAEHRRERWKVIKEKRKLQEEEAEREKLAEEEKRKNEEEERRRQVLQERKEKAELIKEQERKKQLEIAEFNRRCAMADDFYAAKLMNKVFKALSKNVTLVEDSLIEAANHFNKKIVKKCFEAWKHHSFFALTHKILLAEAFCQYNLLQKCWDQWIMCHTESIKNQQVAEDFFDSKVQERVLRRWKLFRKQEQITMKEKTELARNHRNRKLLQKCLANWKMFPKLMYKEREKEQRIRQWHDKVQEILPDFVTVLMDDS</sequence>
<feature type="compositionally biased region" description="Low complexity" evidence="2">
    <location>
        <begin position="68"/>
        <end position="78"/>
    </location>
</feature>
<keyword evidence="1" id="KW-0175">Coiled coil</keyword>
<dbReference type="PANTHER" id="PTHR22028">
    <property type="entry name" value="SFI1 SPINDLE BODY DOMAIN-CONTAINING PROTEIN-RELATED"/>
    <property type="match status" value="1"/>
</dbReference>
<dbReference type="InterPro" id="IPR052270">
    <property type="entry name" value="CACF_protein"/>
</dbReference>
<dbReference type="PANTHER" id="PTHR22028:SF5">
    <property type="entry name" value="COILED-COIL DOMAIN-CONTAINING PROTEIN 191"/>
    <property type="match status" value="1"/>
</dbReference>
<keyword evidence="4" id="KW-1185">Reference proteome</keyword>
<dbReference type="Proteomes" id="UP000291343">
    <property type="component" value="Unassembled WGS sequence"/>
</dbReference>
<evidence type="ECO:0000313" key="3">
    <source>
        <dbReference type="EMBL" id="RZF48225.1"/>
    </source>
</evidence>
<reference evidence="3 4" key="1">
    <citation type="journal article" date="2017" name="Gigascience">
        <title>Genome sequence of the small brown planthopper, Laodelphax striatellus.</title>
        <authorList>
            <person name="Zhu J."/>
            <person name="Jiang F."/>
            <person name="Wang X."/>
            <person name="Yang P."/>
            <person name="Bao Y."/>
            <person name="Zhao W."/>
            <person name="Wang W."/>
            <person name="Lu H."/>
            <person name="Wang Q."/>
            <person name="Cui N."/>
            <person name="Li J."/>
            <person name="Chen X."/>
            <person name="Luo L."/>
            <person name="Yu J."/>
            <person name="Kang L."/>
            <person name="Cui F."/>
        </authorList>
    </citation>
    <scope>NUCLEOTIDE SEQUENCE [LARGE SCALE GENOMIC DNA]</scope>
    <source>
        <strain evidence="3">Lst14</strain>
    </source>
</reference>
<dbReference type="InParanoid" id="A0A482XQ03"/>
<feature type="compositionally biased region" description="Low complexity" evidence="2">
    <location>
        <begin position="350"/>
        <end position="367"/>
    </location>
</feature>
<evidence type="ECO:0000256" key="1">
    <source>
        <dbReference type="SAM" id="Coils"/>
    </source>
</evidence>
<dbReference type="AlphaFoldDB" id="A0A482XQ03"/>
<evidence type="ECO:0000256" key="2">
    <source>
        <dbReference type="SAM" id="MobiDB-lite"/>
    </source>
</evidence>